<dbReference type="EMBL" id="JAPTMU010000009">
    <property type="protein sequence ID" value="KAJ4937474.1"/>
    <property type="molecule type" value="Genomic_DNA"/>
</dbReference>
<feature type="non-terminal residue" evidence="1">
    <location>
        <position position="154"/>
    </location>
</feature>
<accession>A0AAD6B6D8</accession>
<gene>
    <name evidence="1" type="ORF">JOQ06_002109</name>
</gene>
<reference evidence="1" key="1">
    <citation type="submission" date="2022-11" db="EMBL/GenBank/DDBJ databases">
        <title>Chromosome-level genome of Pogonophryne albipinna.</title>
        <authorList>
            <person name="Jo E."/>
        </authorList>
    </citation>
    <scope>NUCLEOTIDE SEQUENCE</scope>
    <source>
        <strain evidence="1">SGF0006</strain>
        <tissue evidence="1">Muscle</tissue>
    </source>
</reference>
<keyword evidence="2" id="KW-1185">Reference proteome</keyword>
<dbReference type="AlphaFoldDB" id="A0AAD6B6D8"/>
<name>A0AAD6B6D8_9TELE</name>
<proteinExistence type="predicted"/>
<sequence length="154" mass="16998">IQPHPPVSQEHNGEIFADDTHCPVLTTPNIPERRQACERSCWSVSWQVARLLTGHTVPGCTQADPPVVSADPHRRRKKLQVSLRERAMQPGTILIQAGVVRLVLPYPRHILTVNTQGSTRESRRTDMCGNLKALHMEVCGGAAEPGTRTDCPAE</sequence>
<dbReference type="Proteomes" id="UP001219934">
    <property type="component" value="Unassembled WGS sequence"/>
</dbReference>
<evidence type="ECO:0000313" key="2">
    <source>
        <dbReference type="Proteomes" id="UP001219934"/>
    </source>
</evidence>
<evidence type="ECO:0000313" key="1">
    <source>
        <dbReference type="EMBL" id="KAJ4937474.1"/>
    </source>
</evidence>
<organism evidence="1 2">
    <name type="scientific">Pogonophryne albipinna</name>
    <dbReference type="NCBI Taxonomy" id="1090488"/>
    <lineage>
        <taxon>Eukaryota</taxon>
        <taxon>Metazoa</taxon>
        <taxon>Chordata</taxon>
        <taxon>Craniata</taxon>
        <taxon>Vertebrata</taxon>
        <taxon>Euteleostomi</taxon>
        <taxon>Actinopterygii</taxon>
        <taxon>Neopterygii</taxon>
        <taxon>Teleostei</taxon>
        <taxon>Neoteleostei</taxon>
        <taxon>Acanthomorphata</taxon>
        <taxon>Eupercaria</taxon>
        <taxon>Perciformes</taxon>
        <taxon>Notothenioidei</taxon>
        <taxon>Pogonophryne</taxon>
    </lineage>
</organism>
<protein>
    <submittedName>
        <fullName evidence="1">Uncharacterized protein</fullName>
    </submittedName>
</protein>
<feature type="non-terminal residue" evidence="1">
    <location>
        <position position="1"/>
    </location>
</feature>
<comment type="caution">
    <text evidence="1">The sequence shown here is derived from an EMBL/GenBank/DDBJ whole genome shotgun (WGS) entry which is preliminary data.</text>
</comment>